<organism evidence="2 3">
    <name type="scientific">Salibacterium halotolerans</name>
    <dbReference type="NCBI Taxonomy" id="1884432"/>
    <lineage>
        <taxon>Bacteria</taxon>
        <taxon>Bacillati</taxon>
        <taxon>Bacillota</taxon>
        <taxon>Bacilli</taxon>
        <taxon>Bacillales</taxon>
        <taxon>Bacillaceae</taxon>
    </lineage>
</organism>
<feature type="region of interest" description="Disordered" evidence="1">
    <location>
        <begin position="1"/>
        <end position="20"/>
    </location>
</feature>
<name>A0A1I5Y3A0_9BACI</name>
<dbReference type="Proteomes" id="UP000198892">
    <property type="component" value="Unassembled WGS sequence"/>
</dbReference>
<dbReference type="EMBL" id="FOXD01000035">
    <property type="protein sequence ID" value="SFQ38722.1"/>
    <property type="molecule type" value="Genomic_DNA"/>
</dbReference>
<reference evidence="3" key="1">
    <citation type="submission" date="2016-10" db="EMBL/GenBank/DDBJ databases">
        <authorList>
            <person name="Varghese N."/>
            <person name="Submissions S."/>
        </authorList>
    </citation>
    <scope>NUCLEOTIDE SEQUENCE [LARGE SCALE GENOMIC DNA]</scope>
    <source>
        <strain evidence="3">S7</strain>
    </source>
</reference>
<keyword evidence="3" id="KW-1185">Reference proteome</keyword>
<evidence type="ECO:0000313" key="2">
    <source>
        <dbReference type="EMBL" id="SFQ38722.1"/>
    </source>
</evidence>
<protein>
    <submittedName>
        <fullName evidence="2">Uncharacterized protein</fullName>
    </submittedName>
</protein>
<dbReference type="RefSeq" id="WP_244504403.1">
    <property type="nucleotide sequence ID" value="NZ_FOXD01000035.1"/>
</dbReference>
<feature type="compositionally biased region" description="Polar residues" evidence="1">
    <location>
        <begin position="1"/>
        <end position="10"/>
    </location>
</feature>
<dbReference type="STRING" id="1884432.SAMN05518683_1356"/>
<accession>A0A1I5Y3A0</accession>
<evidence type="ECO:0000313" key="3">
    <source>
        <dbReference type="Proteomes" id="UP000198892"/>
    </source>
</evidence>
<sequence>MTFLNRASNDNSEREPVEPLAGDYGEYVTYEGKLYGAGESHETLKVYKKNDKGEYEEVESYTLEGENMKLDNNKHLQVVGDSIHVHVENNSQDKQVYSFQDGEFNQIDETAHSNQYHFNDKLYYTDGNTLMAKSEGETSTVTELTDGNTDYTGSKVYYTDGSSVKTYDLLSGETETVYTGEVTGVEIFDNKLVVIQPSEVVVANLGGSTLTSLVGYETLPNVTGIRENDDGMYGYDYMGIVGEGYPRD</sequence>
<gene>
    <name evidence="2" type="ORF">SAMN05518683_1356</name>
</gene>
<dbReference type="SUPFAM" id="SSF63829">
    <property type="entry name" value="Calcium-dependent phosphotriesterase"/>
    <property type="match status" value="1"/>
</dbReference>
<evidence type="ECO:0000256" key="1">
    <source>
        <dbReference type="SAM" id="MobiDB-lite"/>
    </source>
</evidence>
<proteinExistence type="predicted"/>
<dbReference type="AlphaFoldDB" id="A0A1I5Y3A0"/>